<dbReference type="EMBL" id="WSEL01000009">
    <property type="protein sequence ID" value="MVQ32272.1"/>
    <property type="molecule type" value="Genomic_DNA"/>
</dbReference>
<sequence length="271" mass="28354">MYPFRYERPNDLAEAVRLLQAHAQARPLSGGMTLLPTLKHRLARPSHLVDVARLDALRGIACQGGVLAIGAATPHAQVAASPVVRQAIPALADLAGLIGDAQVRQRGTIGGSIANNDPAADYPAAVLGLGATVVTDRRRIAADEFFTGMFSTALDAAEIVTAIEFPLPLRAVYCKHRHPASGYALVGLFLAHTQGGVRVALTGAAPCVRRWTEAEARLSAGAEDPLAAVRDLKLAPQGLNDDLAATPAYRAHLAGVLLRRALSDSPAPAQA</sequence>
<proteinExistence type="predicted"/>
<dbReference type="Gene3D" id="3.30.43.10">
    <property type="entry name" value="Uridine Diphospho-n-acetylenolpyruvylglucosamine Reductase, domain 2"/>
    <property type="match status" value="1"/>
</dbReference>
<dbReference type="SUPFAM" id="SSF56176">
    <property type="entry name" value="FAD-binding/transporter-associated domain-like"/>
    <property type="match status" value="1"/>
</dbReference>
<organism evidence="5 6">
    <name type="scientific">Ramlibacter pinisoli</name>
    <dbReference type="NCBI Taxonomy" id="2682844"/>
    <lineage>
        <taxon>Bacteria</taxon>
        <taxon>Pseudomonadati</taxon>
        <taxon>Pseudomonadota</taxon>
        <taxon>Betaproteobacteria</taxon>
        <taxon>Burkholderiales</taxon>
        <taxon>Comamonadaceae</taxon>
        <taxon>Ramlibacter</taxon>
    </lineage>
</organism>
<dbReference type="Proteomes" id="UP000469385">
    <property type="component" value="Unassembled WGS sequence"/>
</dbReference>
<dbReference type="InterPro" id="IPR002346">
    <property type="entry name" value="Mopterin_DH_FAD-bd"/>
</dbReference>
<dbReference type="PANTHER" id="PTHR42659:SF2">
    <property type="entry name" value="XANTHINE DEHYDROGENASE SUBUNIT C-RELATED"/>
    <property type="match status" value="1"/>
</dbReference>
<dbReference type="InterPro" id="IPR036318">
    <property type="entry name" value="FAD-bd_PCMH-like_sf"/>
</dbReference>
<dbReference type="InterPro" id="IPR036683">
    <property type="entry name" value="CO_DH_flav_C_dom_sf"/>
</dbReference>
<feature type="domain" description="FAD-binding PCMH-type" evidence="4">
    <location>
        <begin position="1"/>
        <end position="170"/>
    </location>
</feature>
<gene>
    <name evidence="5" type="ORF">GON04_22645</name>
</gene>
<dbReference type="PROSITE" id="PS51387">
    <property type="entry name" value="FAD_PCMH"/>
    <property type="match status" value="1"/>
</dbReference>
<dbReference type="SMART" id="SM01092">
    <property type="entry name" value="CO_deh_flav_C"/>
    <property type="match status" value="1"/>
</dbReference>
<dbReference type="Gene3D" id="3.30.465.10">
    <property type="match status" value="1"/>
</dbReference>
<evidence type="ECO:0000256" key="3">
    <source>
        <dbReference type="ARBA" id="ARBA00023002"/>
    </source>
</evidence>
<dbReference type="AlphaFoldDB" id="A0A6N8J0C7"/>
<evidence type="ECO:0000256" key="1">
    <source>
        <dbReference type="ARBA" id="ARBA00022630"/>
    </source>
</evidence>
<keyword evidence="2" id="KW-0274">FAD</keyword>
<reference evidence="5 6" key="1">
    <citation type="submission" date="2019-12" db="EMBL/GenBank/DDBJ databases">
        <authorList>
            <person name="Huq M.A."/>
        </authorList>
    </citation>
    <scope>NUCLEOTIDE SEQUENCE [LARGE SCALE GENOMIC DNA]</scope>
    <source>
        <strain evidence="5 6">MAH-25</strain>
    </source>
</reference>
<dbReference type="InterPro" id="IPR051312">
    <property type="entry name" value="Diverse_Substr_Oxidored"/>
</dbReference>
<evidence type="ECO:0000259" key="4">
    <source>
        <dbReference type="PROSITE" id="PS51387"/>
    </source>
</evidence>
<name>A0A6N8J0C7_9BURK</name>
<dbReference type="GO" id="GO:0016491">
    <property type="term" value="F:oxidoreductase activity"/>
    <property type="evidence" value="ECO:0007669"/>
    <property type="project" value="UniProtKB-KW"/>
</dbReference>
<evidence type="ECO:0000313" key="5">
    <source>
        <dbReference type="EMBL" id="MVQ32272.1"/>
    </source>
</evidence>
<dbReference type="InterPro" id="IPR005107">
    <property type="entry name" value="CO_DH_flav_C"/>
</dbReference>
<dbReference type="PANTHER" id="PTHR42659">
    <property type="entry name" value="XANTHINE DEHYDROGENASE SUBUNIT C-RELATED"/>
    <property type="match status" value="1"/>
</dbReference>
<dbReference type="GO" id="GO:0071949">
    <property type="term" value="F:FAD binding"/>
    <property type="evidence" value="ECO:0007669"/>
    <property type="project" value="InterPro"/>
</dbReference>
<dbReference type="SUPFAM" id="SSF55447">
    <property type="entry name" value="CO dehydrogenase flavoprotein C-terminal domain-like"/>
    <property type="match status" value="1"/>
</dbReference>
<accession>A0A6N8J0C7</accession>
<dbReference type="InterPro" id="IPR016169">
    <property type="entry name" value="FAD-bd_PCMH_sub2"/>
</dbReference>
<dbReference type="InterPro" id="IPR016167">
    <property type="entry name" value="FAD-bd_PCMH_sub1"/>
</dbReference>
<evidence type="ECO:0000256" key="2">
    <source>
        <dbReference type="ARBA" id="ARBA00022827"/>
    </source>
</evidence>
<keyword evidence="1" id="KW-0285">Flavoprotein</keyword>
<protein>
    <submittedName>
        <fullName evidence="5">Carbon monoxide dehydrogenase</fullName>
    </submittedName>
</protein>
<dbReference type="Gene3D" id="3.30.390.50">
    <property type="entry name" value="CO dehydrogenase flavoprotein, C-terminal domain"/>
    <property type="match status" value="1"/>
</dbReference>
<dbReference type="RefSeq" id="WP_157400245.1">
    <property type="nucleotide sequence ID" value="NZ_WSEL01000009.1"/>
</dbReference>
<keyword evidence="3" id="KW-0560">Oxidoreductase</keyword>
<comment type="caution">
    <text evidence="5">The sequence shown here is derived from an EMBL/GenBank/DDBJ whole genome shotgun (WGS) entry which is preliminary data.</text>
</comment>
<dbReference type="Pfam" id="PF00941">
    <property type="entry name" value="FAD_binding_5"/>
    <property type="match status" value="1"/>
</dbReference>
<evidence type="ECO:0000313" key="6">
    <source>
        <dbReference type="Proteomes" id="UP000469385"/>
    </source>
</evidence>
<dbReference type="InterPro" id="IPR016166">
    <property type="entry name" value="FAD-bd_PCMH"/>
</dbReference>
<keyword evidence="6" id="KW-1185">Reference proteome</keyword>